<organism evidence="1">
    <name type="scientific">Alexandrium monilatum</name>
    <dbReference type="NCBI Taxonomy" id="311494"/>
    <lineage>
        <taxon>Eukaryota</taxon>
        <taxon>Sar</taxon>
        <taxon>Alveolata</taxon>
        <taxon>Dinophyceae</taxon>
        <taxon>Gonyaulacales</taxon>
        <taxon>Pyrocystaceae</taxon>
        <taxon>Alexandrium</taxon>
    </lineage>
</organism>
<name>A0A7S4QX15_9DINO</name>
<evidence type="ECO:0000313" key="1">
    <source>
        <dbReference type="EMBL" id="CAE4596580.1"/>
    </source>
</evidence>
<gene>
    <name evidence="1" type="ORF">AMON00008_LOCUS26938</name>
</gene>
<dbReference type="EMBL" id="HBNR01038939">
    <property type="protein sequence ID" value="CAE4596580.1"/>
    <property type="molecule type" value="Transcribed_RNA"/>
</dbReference>
<accession>A0A7S4QX15</accession>
<sequence>MRAGAHVVQLHPGPAGGVPHFGSCWASGGEAGGPWGANRRSEWGAWAHAAGVHHACAVAPAVQEDRCLRQLRPERWEVPHFEVDVGRAAALVVDAALRISAAAGGRRRRGASAAAR</sequence>
<reference evidence="1" key="1">
    <citation type="submission" date="2021-01" db="EMBL/GenBank/DDBJ databases">
        <authorList>
            <person name="Corre E."/>
            <person name="Pelletier E."/>
            <person name="Niang G."/>
            <person name="Scheremetjew M."/>
            <person name="Finn R."/>
            <person name="Kale V."/>
            <person name="Holt S."/>
            <person name="Cochrane G."/>
            <person name="Meng A."/>
            <person name="Brown T."/>
            <person name="Cohen L."/>
        </authorList>
    </citation>
    <scope>NUCLEOTIDE SEQUENCE</scope>
    <source>
        <strain evidence="1">CCMP3105</strain>
    </source>
</reference>
<proteinExistence type="predicted"/>
<dbReference type="AlphaFoldDB" id="A0A7S4QX15"/>
<protein>
    <submittedName>
        <fullName evidence="1">Uncharacterized protein</fullName>
    </submittedName>
</protein>